<comment type="caution">
    <text evidence="3">The sequence shown here is derived from an EMBL/GenBank/DDBJ whole genome shotgun (WGS) entry which is preliminary data.</text>
</comment>
<protein>
    <submittedName>
        <fullName evidence="3">Uncharacterized protein</fullName>
    </submittedName>
</protein>
<name>A0AAN7UTA1_9PEZI</name>
<feature type="region of interest" description="Disordered" evidence="1">
    <location>
        <begin position="625"/>
        <end position="649"/>
    </location>
</feature>
<feature type="compositionally biased region" description="Basic and acidic residues" evidence="1">
    <location>
        <begin position="581"/>
        <end position="593"/>
    </location>
</feature>
<feature type="transmembrane region" description="Helical" evidence="2">
    <location>
        <begin position="1123"/>
        <end position="1150"/>
    </location>
</feature>
<feature type="compositionally biased region" description="Pro residues" evidence="1">
    <location>
        <begin position="523"/>
        <end position="535"/>
    </location>
</feature>
<keyword evidence="4" id="KW-1185">Reference proteome</keyword>
<keyword evidence="2" id="KW-0472">Membrane</keyword>
<keyword evidence="2" id="KW-1133">Transmembrane helix</keyword>
<feature type="region of interest" description="Disordered" evidence="1">
    <location>
        <begin position="260"/>
        <end position="610"/>
    </location>
</feature>
<dbReference type="EMBL" id="JAWHQM010000025">
    <property type="protein sequence ID" value="KAK5632553.1"/>
    <property type="molecule type" value="Genomic_DNA"/>
</dbReference>
<feature type="transmembrane region" description="Helical" evidence="2">
    <location>
        <begin position="932"/>
        <end position="951"/>
    </location>
</feature>
<feature type="compositionally biased region" description="Basic residues" evidence="1">
    <location>
        <begin position="1"/>
        <end position="11"/>
    </location>
</feature>
<sequence length="1201" mass="129094">MLPFRLPKHERKMPNERGRSGGRGFELVAQADTDDYGRDEVEHQRLSGRERFSRTVKEMLRQNSASQIAPLLDARSSPASSESTLTDGNYLRLPIQQFDEVNITDGHERYAEAAGFYGPGVVDKSATLSPSLSTKAGKDLQVNVQSYPLALSPGGLHVDDRIQDLSYRGSEASISKPDSDPSLYNYRPVPLRWRFLLILLGGLIVLLALSQLGLHLLPEASNMDENHSVLQNANTAQKRSDPYIDAAGNYKHLIEYENHTESTVSTHTTSTTKVEDQPTSSTQSSSSTTLSSTVKPSSTTQFTPTTESTTESSTTGSSTTHSSTRSPTTQSSTVDSSPTDSSSTQPSSTIQIPSPTHSTSVTKPSSPIQSSPTMQPSSSAQFTSYTESSSTRQPSSTVQFPSSTMSSSSISPLPSTTPSSVTETATDTTETQISTTQDQNTKVTTTTMYSPTQTDEHQSTKEQSTATPKPNDSGPNDQSSSTQSRPEPTSTNDDQNLPTPSSGHTNTTSQDTITPPLQTSTAGPPPTPTDEPLPQPTISSPATTSTGVKSGSLMSRNLPSSLDGPHDHPADQSGHQSTDPPEGKADDGVEDHNGSSSPTNQNGPSLVTSTQVFPNTANASKVTSGIKINTSSNRPVHIASPSTSTPLPDRVEENGIEDSEPFTTITMTQNVETSSWPVTTVFATSSSIAEGSFIEITITTTIHNHIKLESPLSDFRTTITYANGTVATISLKVHDTVSTLTEFDAESHATATKFAHILRASQKTTLRDPHGFPTATLDYYDVESTTTLYDSNHIPTATLLTTIPETPVTSTLYDTNGVPTQTTTLLRPIVTDTKVVVVTPTPTSWSSPDNGLNLKPGRMPDGIYFIGFMLPTLLAISAFIPIRVLNRNVMLYQGFQALASSRGANASESLCLKTTGPLSLLFGILSLQNRQYLLGLTSILVVLSALTIPFSTEAFPLLLQRAQCHPDGVKQLECPVVLGVSPVHANVLSGLLIVIIVGAIVAALLLWRWKTGVERDPWSISEMTQLAAHTDMQGILERLRRRHKAGLKVDATALADALQAKTFGLHEWEEENGVAKRGVLILLQQVGELAEKPVKKAGRSVTFADTGDIGRRRRPHWSSGESIPFFMLSWTGRILMLSSLSGLLIAALTYDIIVRGSDNFAELTRTTASVRFLFSGAGVLVVFAWGSFFNGKTIDASLAQV</sequence>
<proteinExistence type="predicted"/>
<dbReference type="AlphaFoldDB" id="A0AAN7UTA1"/>
<evidence type="ECO:0000256" key="2">
    <source>
        <dbReference type="SAM" id="Phobius"/>
    </source>
</evidence>
<feature type="compositionally biased region" description="Low complexity" evidence="1">
    <location>
        <begin position="261"/>
        <end position="272"/>
    </location>
</feature>
<evidence type="ECO:0000313" key="3">
    <source>
        <dbReference type="EMBL" id="KAK5632553.1"/>
    </source>
</evidence>
<keyword evidence="2" id="KW-0812">Transmembrane</keyword>
<dbReference type="PANTHER" id="PTHR37544:SF3">
    <property type="entry name" value="SPRAY"/>
    <property type="match status" value="1"/>
</dbReference>
<organism evidence="3 4">
    <name type="scientific">Xylaria bambusicola</name>
    <dbReference type="NCBI Taxonomy" id="326684"/>
    <lineage>
        <taxon>Eukaryota</taxon>
        <taxon>Fungi</taxon>
        <taxon>Dikarya</taxon>
        <taxon>Ascomycota</taxon>
        <taxon>Pezizomycotina</taxon>
        <taxon>Sordariomycetes</taxon>
        <taxon>Xylariomycetidae</taxon>
        <taxon>Xylariales</taxon>
        <taxon>Xylariaceae</taxon>
        <taxon>Xylaria</taxon>
    </lineage>
</organism>
<dbReference type="PANTHER" id="PTHR37544">
    <property type="entry name" value="SPRAY-RELATED"/>
    <property type="match status" value="1"/>
</dbReference>
<evidence type="ECO:0000313" key="4">
    <source>
        <dbReference type="Proteomes" id="UP001305414"/>
    </source>
</evidence>
<feature type="compositionally biased region" description="Polar residues" evidence="1">
    <location>
        <begin position="538"/>
        <end position="560"/>
    </location>
</feature>
<feature type="transmembrane region" description="Helical" evidence="2">
    <location>
        <begin position="862"/>
        <end position="882"/>
    </location>
</feature>
<feature type="transmembrane region" description="Helical" evidence="2">
    <location>
        <begin position="1170"/>
        <end position="1189"/>
    </location>
</feature>
<evidence type="ECO:0000256" key="1">
    <source>
        <dbReference type="SAM" id="MobiDB-lite"/>
    </source>
</evidence>
<feature type="compositionally biased region" description="Polar residues" evidence="1">
    <location>
        <begin position="461"/>
        <end position="520"/>
    </location>
</feature>
<feature type="compositionally biased region" description="Low complexity" evidence="1">
    <location>
        <begin position="279"/>
        <end position="360"/>
    </location>
</feature>
<feature type="transmembrane region" description="Helical" evidence="2">
    <location>
        <begin position="195"/>
        <end position="217"/>
    </location>
</feature>
<accession>A0AAN7UTA1</accession>
<dbReference type="InterPro" id="IPR021840">
    <property type="entry name" value="DUF3433"/>
</dbReference>
<dbReference type="Proteomes" id="UP001305414">
    <property type="component" value="Unassembled WGS sequence"/>
</dbReference>
<dbReference type="Pfam" id="PF11915">
    <property type="entry name" value="DUF3433"/>
    <property type="match status" value="1"/>
</dbReference>
<feature type="transmembrane region" description="Helical" evidence="2">
    <location>
        <begin position="987"/>
        <end position="1007"/>
    </location>
</feature>
<feature type="compositionally biased region" description="Polar residues" evidence="1">
    <location>
        <begin position="594"/>
        <end position="610"/>
    </location>
</feature>
<feature type="compositionally biased region" description="Low complexity" evidence="1">
    <location>
        <begin position="395"/>
        <end position="447"/>
    </location>
</feature>
<gene>
    <name evidence="3" type="ORF">RRF57_008267</name>
</gene>
<feature type="region of interest" description="Disordered" evidence="1">
    <location>
        <begin position="1"/>
        <end position="25"/>
    </location>
</feature>
<feature type="compositionally biased region" description="Polar residues" evidence="1">
    <location>
        <begin position="625"/>
        <end position="646"/>
    </location>
</feature>
<reference evidence="3 4" key="1">
    <citation type="submission" date="2023-10" db="EMBL/GenBank/DDBJ databases">
        <title>Draft genome sequence of Xylaria bambusicola isolate GMP-LS, the root and basal stem rot pathogen of sugarcane in Indonesia.</title>
        <authorList>
            <person name="Selvaraj P."/>
            <person name="Muralishankar V."/>
            <person name="Muruganantham S."/>
            <person name="Sp S."/>
            <person name="Haryani S."/>
            <person name="Lau K.J.X."/>
            <person name="Naqvi N.I."/>
        </authorList>
    </citation>
    <scope>NUCLEOTIDE SEQUENCE [LARGE SCALE GENOMIC DNA]</scope>
    <source>
        <strain evidence="3">GMP-LS</strain>
    </source>
</reference>
<feature type="compositionally biased region" description="Polar residues" evidence="1">
    <location>
        <begin position="361"/>
        <end position="394"/>
    </location>
</feature>